<evidence type="ECO:0000313" key="2">
    <source>
        <dbReference type="Proteomes" id="UP000608890"/>
    </source>
</evidence>
<reference evidence="1" key="2">
    <citation type="submission" date="2020-09" db="EMBL/GenBank/DDBJ databases">
        <authorList>
            <person name="Sun Q."/>
            <person name="Zhou Y."/>
        </authorList>
    </citation>
    <scope>NUCLEOTIDE SEQUENCE</scope>
    <source>
        <strain evidence="1">CGMCC 4.7312</strain>
    </source>
</reference>
<accession>A0A917TDL3</accession>
<sequence length="102" mass="11057">MRNLSNAAHPPWCLRGSDCAGRNDLHLSRLIGTAVRGDEVIQVRIGLWRMDVGPTPPSGLLLELSAGADAERWPIDLAQSRSLAHLSQRLVRRLGPGSTRAA</sequence>
<protein>
    <submittedName>
        <fullName evidence="1">Uncharacterized protein</fullName>
    </submittedName>
</protein>
<evidence type="ECO:0000313" key="1">
    <source>
        <dbReference type="EMBL" id="GGM19657.1"/>
    </source>
</evidence>
<name>A0A917TDL3_9ACTN</name>
<proteinExistence type="predicted"/>
<reference evidence="1" key="1">
    <citation type="journal article" date="2014" name="Int. J. Syst. Evol. Microbiol.">
        <title>Complete genome sequence of Corynebacterium casei LMG S-19264T (=DSM 44701T), isolated from a smear-ripened cheese.</title>
        <authorList>
            <consortium name="US DOE Joint Genome Institute (JGI-PGF)"/>
            <person name="Walter F."/>
            <person name="Albersmeier A."/>
            <person name="Kalinowski J."/>
            <person name="Ruckert C."/>
        </authorList>
    </citation>
    <scope>NUCLEOTIDE SEQUENCE</scope>
    <source>
        <strain evidence="1">CGMCC 4.7312</strain>
    </source>
</reference>
<comment type="caution">
    <text evidence="1">The sequence shown here is derived from an EMBL/GenBank/DDBJ whole genome shotgun (WGS) entry which is preliminary data.</text>
</comment>
<dbReference type="AlphaFoldDB" id="A0A917TDL3"/>
<gene>
    <name evidence="1" type="ORF">GCM10011608_00310</name>
</gene>
<keyword evidence="2" id="KW-1185">Reference proteome</keyword>
<dbReference type="Proteomes" id="UP000608890">
    <property type="component" value="Unassembled WGS sequence"/>
</dbReference>
<dbReference type="EMBL" id="BMNB01000001">
    <property type="protein sequence ID" value="GGM19657.1"/>
    <property type="molecule type" value="Genomic_DNA"/>
</dbReference>
<dbReference type="RefSeq" id="WP_189040148.1">
    <property type="nucleotide sequence ID" value="NZ_BMNB01000001.1"/>
</dbReference>
<organism evidence="1 2">
    <name type="scientific">Micromonospora sonchi</name>
    <dbReference type="NCBI Taxonomy" id="1763543"/>
    <lineage>
        <taxon>Bacteria</taxon>
        <taxon>Bacillati</taxon>
        <taxon>Actinomycetota</taxon>
        <taxon>Actinomycetes</taxon>
        <taxon>Micromonosporales</taxon>
        <taxon>Micromonosporaceae</taxon>
        <taxon>Micromonospora</taxon>
    </lineage>
</organism>